<protein>
    <recommendedName>
        <fullName evidence="5">Helix-turn-helix domain-containing protein</fullName>
    </recommendedName>
</protein>
<evidence type="ECO:0000256" key="2">
    <source>
        <dbReference type="SAM" id="Phobius"/>
    </source>
</evidence>
<organism evidence="3 4">
    <name type="scientific">Mucisphaera calidilacus</name>
    <dbReference type="NCBI Taxonomy" id="2527982"/>
    <lineage>
        <taxon>Bacteria</taxon>
        <taxon>Pseudomonadati</taxon>
        <taxon>Planctomycetota</taxon>
        <taxon>Phycisphaerae</taxon>
        <taxon>Phycisphaerales</taxon>
        <taxon>Phycisphaeraceae</taxon>
        <taxon>Mucisphaera</taxon>
    </lineage>
</organism>
<name>A0A518C0N5_9BACT</name>
<dbReference type="KEGG" id="mcad:Pan265_26410"/>
<evidence type="ECO:0000256" key="1">
    <source>
        <dbReference type="SAM" id="MobiDB-lite"/>
    </source>
</evidence>
<feature type="region of interest" description="Disordered" evidence="1">
    <location>
        <begin position="178"/>
        <end position="202"/>
    </location>
</feature>
<dbReference type="EMBL" id="CP036280">
    <property type="protein sequence ID" value="QDU72767.1"/>
    <property type="molecule type" value="Genomic_DNA"/>
</dbReference>
<evidence type="ECO:0000313" key="3">
    <source>
        <dbReference type="EMBL" id="QDU72767.1"/>
    </source>
</evidence>
<keyword evidence="2" id="KW-0472">Membrane</keyword>
<accession>A0A518C0N5</accession>
<dbReference type="RefSeq" id="WP_145446928.1">
    <property type="nucleotide sequence ID" value="NZ_CP036280.1"/>
</dbReference>
<evidence type="ECO:0000313" key="4">
    <source>
        <dbReference type="Proteomes" id="UP000320386"/>
    </source>
</evidence>
<keyword evidence="4" id="KW-1185">Reference proteome</keyword>
<feature type="transmembrane region" description="Helical" evidence="2">
    <location>
        <begin position="127"/>
        <end position="147"/>
    </location>
</feature>
<dbReference type="AlphaFoldDB" id="A0A518C0N5"/>
<evidence type="ECO:0008006" key="5">
    <source>
        <dbReference type="Google" id="ProtNLM"/>
    </source>
</evidence>
<gene>
    <name evidence="3" type="ORF">Pan265_26410</name>
</gene>
<proteinExistence type="predicted"/>
<keyword evidence="2" id="KW-1133">Transmembrane helix</keyword>
<sequence>MPQAWVTIQQAAQALGVSTSTIRRRIARSMLDVRVETDGRKKVRIPADEPTTPDSPEEAIEQLFDPEHAQTFAPGDLLADTAPSDAPEAHRYQRLAGAAVVLAQRQTDEAHDKVRLLNEQNQRLRKLFFTSSAIFASILTLSLLMLWSSSSAAGAAEQQALTLRQKLSDTQIQLNTLTGNLTPNDFNTPPSHHSLSQIPTTP</sequence>
<dbReference type="Proteomes" id="UP000320386">
    <property type="component" value="Chromosome"/>
</dbReference>
<keyword evidence="2" id="KW-0812">Transmembrane</keyword>
<dbReference type="OrthoDB" id="96765at203682"/>
<reference evidence="3 4" key="1">
    <citation type="submission" date="2019-02" db="EMBL/GenBank/DDBJ databases">
        <title>Deep-cultivation of Planctomycetes and their phenomic and genomic characterization uncovers novel biology.</title>
        <authorList>
            <person name="Wiegand S."/>
            <person name="Jogler M."/>
            <person name="Boedeker C."/>
            <person name="Pinto D."/>
            <person name="Vollmers J."/>
            <person name="Rivas-Marin E."/>
            <person name="Kohn T."/>
            <person name="Peeters S.H."/>
            <person name="Heuer A."/>
            <person name="Rast P."/>
            <person name="Oberbeckmann S."/>
            <person name="Bunk B."/>
            <person name="Jeske O."/>
            <person name="Meyerdierks A."/>
            <person name="Storesund J.E."/>
            <person name="Kallscheuer N."/>
            <person name="Luecker S."/>
            <person name="Lage O.M."/>
            <person name="Pohl T."/>
            <person name="Merkel B.J."/>
            <person name="Hornburger P."/>
            <person name="Mueller R.-W."/>
            <person name="Bruemmer F."/>
            <person name="Labrenz M."/>
            <person name="Spormann A.M."/>
            <person name="Op den Camp H."/>
            <person name="Overmann J."/>
            <person name="Amann R."/>
            <person name="Jetten M.S.M."/>
            <person name="Mascher T."/>
            <person name="Medema M.H."/>
            <person name="Devos D.P."/>
            <person name="Kaster A.-K."/>
            <person name="Ovreas L."/>
            <person name="Rohde M."/>
            <person name="Galperin M.Y."/>
            <person name="Jogler C."/>
        </authorList>
    </citation>
    <scope>NUCLEOTIDE SEQUENCE [LARGE SCALE GENOMIC DNA]</scope>
    <source>
        <strain evidence="3 4">Pan265</strain>
    </source>
</reference>